<accession>A0A1W1ZVU7</accession>
<keyword evidence="2" id="KW-1185">Reference proteome</keyword>
<evidence type="ECO:0000313" key="2">
    <source>
        <dbReference type="Proteomes" id="UP000192678"/>
    </source>
</evidence>
<dbReference type="OrthoDB" id="795788at2"/>
<dbReference type="STRING" id="475255.SAMN04488101_10188"/>
<name>A0A1W1ZVU7_9SPHI</name>
<protein>
    <submittedName>
        <fullName evidence="1">Uncharacterized protein</fullName>
    </submittedName>
</protein>
<dbReference type="RefSeq" id="WP_084286696.1">
    <property type="nucleotide sequence ID" value="NZ_FWYB01000001.1"/>
</dbReference>
<organism evidence="1 2">
    <name type="scientific">Pedobacter nyackensis</name>
    <dbReference type="NCBI Taxonomy" id="475255"/>
    <lineage>
        <taxon>Bacteria</taxon>
        <taxon>Pseudomonadati</taxon>
        <taxon>Bacteroidota</taxon>
        <taxon>Sphingobacteriia</taxon>
        <taxon>Sphingobacteriales</taxon>
        <taxon>Sphingobacteriaceae</taxon>
        <taxon>Pedobacter</taxon>
    </lineage>
</organism>
<reference evidence="1 2" key="1">
    <citation type="submission" date="2017-04" db="EMBL/GenBank/DDBJ databases">
        <authorList>
            <person name="Afonso C.L."/>
            <person name="Miller P.J."/>
            <person name="Scott M.A."/>
            <person name="Spackman E."/>
            <person name="Goraichik I."/>
            <person name="Dimitrov K.M."/>
            <person name="Suarez D.L."/>
            <person name="Swayne D.E."/>
        </authorList>
    </citation>
    <scope>NUCLEOTIDE SEQUENCE [LARGE SCALE GENOMIC DNA]</scope>
    <source>
        <strain evidence="1 2">DSM 19625</strain>
    </source>
</reference>
<gene>
    <name evidence="1" type="ORF">SAMN04488101_10188</name>
</gene>
<evidence type="ECO:0000313" key="1">
    <source>
        <dbReference type="EMBL" id="SMC52493.1"/>
    </source>
</evidence>
<proteinExistence type="predicted"/>
<dbReference type="Proteomes" id="UP000192678">
    <property type="component" value="Unassembled WGS sequence"/>
</dbReference>
<dbReference type="EMBL" id="FWYB01000001">
    <property type="protein sequence ID" value="SMC52493.1"/>
    <property type="molecule type" value="Genomic_DNA"/>
</dbReference>
<dbReference type="AlphaFoldDB" id="A0A1W1ZVU7"/>
<sequence length="182" mass="20660">MKPNENLNLFLQPKAEIAVLPIENKSILTSDKSELSYMASLILQGVDDGYADPMDTLLMAKKGMYVFKGIVEGLEGKVAVPEKGYTKHHCTIREQMTGVKYHFEECNDPVWTELYEQFKAIEFQLKERQEWLKTFKKPTEVEAEIDEDTGEEISPARKINPPVKMGGMSIIISIKNEKDGDS</sequence>